<dbReference type="Gene3D" id="3.40.50.1220">
    <property type="entry name" value="TPP-binding domain"/>
    <property type="match status" value="1"/>
</dbReference>
<evidence type="ECO:0000313" key="6">
    <source>
        <dbReference type="EMBL" id="MBA5606011.1"/>
    </source>
</evidence>
<sequence length="282" mass="30492">MKLSQADTIARACMDAAELISQADGLLITAGAGISIDSGMPDFRGDRGFWHAYPGLGTLGMRFHEIANPRAFRDRPEVAWGFYGHRLALYRATAPHAGFGMLKELASAMPKGAFVFNSNVDGHFQKAGFDPERVAECHGSIHHMQCLAGCGQPRWPAGDFVPVVDNATCTLRSALPRCPACHGVARPNILMFNDDGWIADHADRTISRLETWLARLQRPVVLEIGAGTAIPTVRRFGESIGCPLIRVNTGESQVGLRRDIAIPLGALDGLSRIHAAFKKLAA</sequence>
<name>A0A7W2EHI0_9BURK</name>
<feature type="binding site" evidence="4">
    <location>
        <position position="178"/>
    </location>
    <ligand>
        <name>Zn(2+)</name>
        <dbReference type="ChEBI" id="CHEBI:29105"/>
    </ligand>
</feature>
<dbReference type="EC" id="2.3.1.286" evidence="1"/>
<feature type="binding site" evidence="4">
    <location>
        <position position="146"/>
    </location>
    <ligand>
        <name>Zn(2+)</name>
        <dbReference type="ChEBI" id="CHEBI:29105"/>
    </ligand>
</feature>
<dbReference type="PANTHER" id="PTHR11085:SF10">
    <property type="entry name" value="NAD-DEPENDENT PROTEIN DEACYLASE SIRTUIN-5, MITOCHONDRIAL-RELATED"/>
    <property type="match status" value="1"/>
</dbReference>
<dbReference type="SUPFAM" id="SSF52467">
    <property type="entry name" value="DHS-like NAD/FAD-binding domain"/>
    <property type="match status" value="1"/>
</dbReference>
<evidence type="ECO:0000313" key="7">
    <source>
        <dbReference type="Proteomes" id="UP000566711"/>
    </source>
</evidence>
<dbReference type="Proteomes" id="UP000566711">
    <property type="component" value="Unassembled WGS sequence"/>
</dbReference>
<reference evidence="6 7" key="1">
    <citation type="submission" date="2020-07" db="EMBL/GenBank/DDBJ databases">
        <title>Novel species isolated from subtropical streams in China.</title>
        <authorList>
            <person name="Lu H."/>
        </authorList>
    </citation>
    <scope>NUCLEOTIDE SEQUENCE [LARGE SCALE GENOMIC DNA]</scope>
    <source>
        <strain evidence="6 7">FT3S</strain>
    </source>
</reference>
<dbReference type="InterPro" id="IPR003000">
    <property type="entry name" value="Sirtuin"/>
</dbReference>
<dbReference type="GO" id="GO:0017136">
    <property type="term" value="F:histone deacetylase activity, NAD-dependent"/>
    <property type="evidence" value="ECO:0007669"/>
    <property type="project" value="TreeGrafter"/>
</dbReference>
<proteinExistence type="predicted"/>
<dbReference type="PROSITE" id="PS50305">
    <property type="entry name" value="SIRTUIN"/>
    <property type="match status" value="1"/>
</dbReference>
<evidence type="ECO:0000256" key="1">
    <source>
        <dbReference type="ARBA" id="ARBA00012928"/>
    </source>
</evidence>
<protein>
    <recommendedName>
        <fullName evidence="1">protein acetyllysine N-acetyltransferase</fullName>
        <ecNumber evidence="1">2.3.1.286</ecNumber>
    </recommendedName>
</protein>
<evidence type="ECO:0000256" key="2">
    <source>
        <dbReference type="ARBA" id="ARBA00022679"/>
    </source>
</evidence>
<keyword evidence="4" id="KW-0862">Zinc</keyword>
<evidence type="ECO:0000256" key="4">
    <source>
        <dbReference type="PROSITE-ProRule" id="PRU00236"/>
    </source>
</evidence>
<keyword evidence="7" id="KW-1185">Reference proteome</keyword>
<dbReference type="Gene3D" id="3.30.1600.10">
    <property type="entry name" value="SIR2/SIRT2 'Small Domain"/>
    <property type="match status" value="1"/>
</dbReference>
<feature type="binding site" evidence="4">
    <location>
        <position position="181"/>
    </location>
    <ligand>
        <name>Zn(2+)</name>
        <dbReference type="ChEBI" id="CHEBI:29105"/>
    </ligand>
</feature>
<evidence type="ECO:0000259" key="5">
    <source>
        <dbReference type="PROSITE" id="PS50305"/>
    </source>
</evidence>
<dbReference type="EMBL" id="JACEZS010000008">
    <property type="protein sequence ID" value="MBA5606011.1"/>
    <property type="molecule type" value="Genomic_DNA"/>
</dbReference>
<keyword evidence="2" id="KW-0808">Transferase</keyword>
<keyword evidence="4" id="KW-0479">Metal-binding</keyword>
<gene>
    <name evidence="6" type="ORF">H3H36_11630</name>
</gene>
<dbReference type="AlphaFoldDB" id="A0A7W2EHI0"/>
<feature type="binding site" evidence="4">
    <location>
        <position position="150"/>
    </location>
    <ligand>
        <name>Zn(2+)</name>
        <dbReference type="ChEBI" id="CHEBI:29105"/>
    </ligand>
</feature>
<dbReference type="InterPro" id="IPR029035">
    <property type="entry name" value="DHS-like_NAD/FAD-binding_dom"/>
</dbReference>
<dbReference type="InterPro" id="IPR050134">
    <property type="entry name" value="NAD-dep_sirtuin_deacylases"/>
</dbReference>
<dbReference type="RefSeq" id="WP_182217596.1">
    <property type="nucleotide sequence ID" value="NZ_JACEZS010000008.1"/>
</dbReference>
<dbReference type="GO" id="GO:0070403">
    <property type="term" value="F:NAD+ binding"/>
    <property type="evidence" value="ECO:0007669"/>
    <property type="project" value="InterPro"/>
</dbReference>
<organism evidence="6 7">
    <name type="scientific">Rugamonas fusca</name>
    <dbReference type="NCBI Taxonomy" id="2758568"/>
    <lineage>
        <taxon>Bacteria</taxon>
        <taxon>Pseudomonadati</taxon>
        <taxon>Pseudomonadota</taxon>
        <taxon>Betaproteobacteria</taxon>
        <taxon>Burkholderiales</taxon>
        <taxon>Oxalobacteraceae</taxon>
        <taxon>Telluria group</taxon>
        <taxon>Rugamonas</taxon>
    </lineage>
</organism>
<feature type="domain" description="Deacetylase sirtuin-type" evidence="5">
    <location>
        <begin position="6"/>
        <end position="282"/>
    </location>
</feature>
<accession>A0A7W2EHI0</accession>
<dbReference type="PANTHER" id="PTHR11085">
    <property type="entry name" value="NAD-DEPENDENT PROTEIN DEACYLASE SIRTUIN-5, MITOCHONDRIAL-RELATED"/>
    <property type="match status" value="1"/>
</dbReference>
<evidence type="ECO:0000256" key="3">
    <source>
        <dbReference type="ARBA" id="ARBA00023027"/>
    </source>
</evidence>
<comment type="caution">
    <text evidence="6">The sequence shown here is derived from an EMBL/GenBank/DDBJ whole genome shotgun (WGS) entry which is preliminary data.</text>
</comment>
<dbReference type="InterPro" id="IPR026590">
    <property type="entry name" value="Ssirtuin_cat_dom"/>
</dbReference>
<dbReference type="Pfam" id="PF02146">
    <property type="entry name" value="SIR2"/>
    <property type="match status" value="1"/>
</dbReference>
<dbReference type="InterPro" id="IPR026591">
    <property type="entry name" value="Sirtuin_cat_small_dom_sf"/>
</dbReference>
<feature type="active site" description="Proton acceptor" evidence="4">
    <location>
        <position position="138"/>
    </location>
</feature>
<keyword evidence="3" id="KW-0520">NAD</keyword>
<dbReference type="GO" id="GO:0046872">
    <property type="term" value="F:metal ion binding"/>
    <property type="evidence" value="ECO:0007669"/>
    <property type="project" value="UniProtKB-KW"/>
</dbReference>